<evidence type="ECO:0000313" key="1">
    <source>
        <dbReference type="EMBL" id="KAK8096100.1"/>
    </source>
</evidence>
<keyword evidence="2" id="KW-1185">Reference proteome</keyword>
<reference evidence="1 2" key="1">
    <citation type="submission" date="2023-01" db="EMBL/GenBank/DDBJ databases">
        <title>Analysis of 21 Apiospora genomes using comparative genomics revels a genus with tremendous synthesis potential of carbohydrate active enzymes and secondary metabolites.</title>
        <authorList>
            <person name="Sorensen T."/>
        </authorList>
    </citation>
    <scope>NUCLEOTIDE SEQUENCE [LARGE SCALE GENOMIC DNA]</scope>
    <source>
        <strain evidence="1 2">CBS 117206</strain>
    </source>
</reference>
<dbReference type="AlphaFoldDB" id="A0AAW0QHC9"/>
<evidence type="ECO:0000313" key="2">
    <source>
        <dbReference type="Proteomes" id="UP001392437"/>
    </source>
</evidence>
<dbReference type="Proteomes" id="UP001392437">
    <property type="component" value="Unassembled WGS sequence"/>
</dbReference>
<organism evidence="1 2">
    <name type="scientific">Apiospora kogelbergensis</name>
    <dbReference type="NCBI Taxonomy" id="1337665"/>
    <lineage>
        <taxon>Eukaryota</taxon>
        <taxon>Fungi</taxon>
        <taxon>Dikarya</taxon>
        <taxon>Ascomycota</taxon>
        <taxon>Pezizomycotina</taxon>
        <taxon>Sordariomycetes</taxon>
        <taxon>Xylariomycetidae</taxon>
        <taxon>Amphisphaeriales</taxon>
        <taxon>Apiosporaceae</taxon>
        <taxon>Apiospora</taxon>
    </lineage>
</organism>
<name>A0AAW0QHC9_9PEZI</name>
<sequence length="78" mass="8482">MAAGNGEEVPASGTTLKCYLNWEMSPRRCLDLEVALLSAVQQTPGRRVARSAPRPGFYIGRVRRAVESPPPSAATPEW</sequence>
<proteinExistence type="predicted"/>
<dbReference type="EMBL" id="JAQQWP010000011">
    <property type="protein sequence ID" value="KAK8096100.1"/>
    <property type="molecule type" value="Genomic_DNA"/>
</dbReference>
<protein>
    <submittedName>
        <fullName evidence="1">Uncharacterized protein</fullName>
    </submittedName>
</protein>
<accession>A0AAW0QHC9</accession>
<gene>
    <name evidence="1" type="ORF">PG999_014122</name>
</gene>
<comment type="caution">
    <text evidence="1">The sequence shown here is derived from an EMBL/GenBank/DDBJ whole genome shotgun (WGS) entry which is preliminary data.</text>
</comment>